<dbReference type="KEGG" id="scu:SCE1572_47220"/>
<evidence type="ECO:0000313" key="2">
    <source>
        <dbReference type="Proteomes" id="UP000014803"/>
    </source>
</evidence>
<gene>
    <name evidence="1" type="ORF">SCE1572_47220</name>
</gene>
<proteinExistence type="predicted"/>
<dbReference type="EMBL" id="CP003969">
    <property type="protein sequence ID" value="AGP41424.1"/>
    <property type="molecule type" value="Genomic_DNA"/>
</dbReference>
<sequence length="83" mass="9222">MTLHLRGAFRVGNKITARLALDNLTDELVLEHGSGFYRPGFSATSSLDVSLSLNRALVSLRKTLRKSLRKNGCHLEGVPRFIQ</sequence>
<organism evidence="1 2">
    <name type="scientific">Sorangium cellulosum So0157-2</name>
    <dbReference type="NCBI Taxonomy" id="1254432"/>
    <lineage>
        <taxon>Bacteria</taxon>
        <taxon>Pseudomonadati</taxon>
        <taxon>Myxococcota</taxon>
        <taxon>Polyangia</taxon>
        <taxon>Polyangiales</taxon>
        <taxon>Polyangiaceae</taxon>
        <taxon>Sorangium</taxon>
    </lineage>
</organism>
<evidence type="ECO:0008006" key="3">
    <source>
        <dbReference type="Google" id="ProtNLM"/>
    </source>
</evidence>
<protein>
    <recommendedName>
        <fullName evidence="3">TonB-dependent receptor-like beta-barrel domain-containing protein</fullName>
    </recommendedName>
</protein>
<name>S4Y955_SORCE</name>
<dbReference type="PATRIC" id="fig|1254432.3.peg.10674"/>
<dbReference type="AlphaFoldDB" id="S4Y955"/>
<evidence type="ECO:0000313" key="1">
    <source>
        <dbReference type="EMBL" id="AGP41424.1"/>
    </source>
</evidence>
<accession>S4Y955</accession>
<dbReference type="Proteomes" id="UP000014803">
    <property type="component" value="Chromosome"/>
</dbReference>
<dbReference type="HOGENOM" id="CLU_2540822_0_0_7"/>
<reference evidence="1 2" key="1">
    <citation type="journal article" date="2013" name="Sci. Rep.">
        <title>Extraordinary expansion of a Sorangium cellulosum genome from an alkaline milieu.</title>
        <authorList>
            <person name="Han K."/>
            <person name="Li Z.F."/>
            <person name="Peng R."/>
            <person name="Zhu L.P."/>
            <person name="Zhou T."/>
            <person name="Wang L.G."/>
            <person name="Li S.G."/>
            <person name="Zhang X.B."/>
            <person name="Hu W."/>
            <person name="Wu Z.H."/>
            <person name="Qin N."/>
            <person name="Li Y.Z."/>
        </authorList>
    </citation>
    <scope>NUCLEOTIDE SEQUENCE [LARGE SCALE GENOMIC DNA]</scope>
    <source>
        <strain evidence="1 2">So0157-2</strain>
    </source>
</reference>